<protein>
    <submittedName>
        <fullName evidence="1">Uncharacterized protein</fullName>
    </submittedName>
</protein>
<accession>A0AAF0TYU5</accession>
<keyword evidence="2" id="KW-1185">Reference proteome</keyword>
<dbReference type="GO" id="GO:0003676">
    <property type="term" value="F:nucleic acid binding"/>
    <property type="evidence" value="ECO:0007669"/>
    <property type="project" value="InterPro"/>
</dbReference>
<sequence>MMPVRYRKAPPLLALGWKGLGSKVNLSTAFHPQTDGQAERTIQTLEDILRACVIDFKVGEARLIGPDLVHQAMEKVKVIQKRLKTVQSRQKSYIDVRRRELEFEVDD</sequence>
<reference evidence="1" key="1">
    <citation type="submission" date="2023-08" db="EMBL/GenBank/DDBJ databases">
        <title>A de novo genome assembly of Solanum verrucosum Schlechtendal, a Mexican diploid species geographically isolated from the other diploid A-genome species in potato relatives.</title>
        <authorList>
            <person name="Hosaka K."/>
        </authorList>
    </citation>
    <scope>NUCLEOTIDE SEQUENCE</scope>
    <source>
        <tissue evidence="1">Young leaves</tissue>
    </source>
</reference>
<dbReference type="AlphaFoldDB" id="A0AAF0TYU5"/>
<dbReference type="InterPro" id="IPR012337">
    <property type="entry name" value="RNaseH-like_sf"/>
</dbReference>
<dbReference type="SUPFAM" id="SSF53098">
    <property type="entry name" value="Ribonuclease H-like"/>
    <property type="match status" value="1"/>
</dbReference>
<evidence type="ECO:0000313" key="2">
    <source>
        <dbReference type="Proteomes" id="UP001234989"/>
    </source>
</evidence>
<dbReference type="Gene3D" id="3.30.420.10">
    <property type="entry name" value="Ribonuclease H-like superfamily/Ribonuclease H"/>
    <property type="match status" value="1"/>
</dbReference>
<evidence type="ECO:0000313" key="1">
    <source>
        <dbReference type="EMBL" id="WMV30608.1"/>
    </source>
</evidence>
<dbReference type="Proteomes" id="UP001234989">
    <property type="component" value="Chromosome 5"/>
</dbReference>
<dbReference type="InterPro" id="IPR036397">
    <property type="entry name" value="RNaseH_sf"/>
</dbReference>
<dbReference type="EMBL" id="CP133616">
    <property type="protein sequence ID" value="WMV30608.1"/>
    <property type="molecule type" value="Genomic_DNA"/>
</dbReference>
<organism evidence="1 2">
    <name type="scientific">Solanum verrucosum</name>
    <dbReference type="NCBI Taxonomy" id="315347"/>
    <lineage>
        <taxon>Eukaryota</taxon>
        <taxon>Viridiplantae</taxon>
        <taxon>Streptophyta</taxon>
        <taxon>Embryophyta</taxon>
        <taxon>Tracheophyta</taxon>
        <taxon>Spermatophyta</taxon>
        <taxon>Magnoliopsida</taxon>
        <taxon>eudicotyledons</taxon>
        <taxon>Gunneridae</taxon>
        <taxon>Pentapetalae</taxon>
        <taxon>asterids</taxon>
        <taxon>lamiids</taxon>
        <taxon>Solanales</taxon>
        <taxon>Solanaceae</taxon>
        <taxon>Solanoideae</taxon>
        <taxon>Solaneae</taxon>
        <taxon>Solanum</taxon>
    </lineage>
</organism>
<name>A0AAF0TYU5_SOLVR</name>
<proteinExistence type="predicted"/>
<gene>
    <name evidence="1" type="ORF">MTR67_023993</name>
</gene>